<keyword evidence="11 12" id="KW-0407">Ion channel</keyword>
<evidence type="ECO:0000256" key="8">
    <source>
        <dbReference type="ARBA" id="ARBA00022989"/>
    </source>
</evidence>
<dbReference type="GO" id="GO:0034220">
    <property type="term" value="P:monoatomic ion transmembrane transport"/>
    <property type="evidence" value="ECO:0007669"/>
    <property type="project" value="UniProtKB-KW"/>
</dbReference>
<evidence type="ECO:0000256" key="9">
    <source>
        <dbReference type="ARBA" id="ARBA00023065"/>
    </source>
</evidence>
<feature type="transmembrane region" description="Helical" evidence="12">
    <location>
        <begin position="103"/>
        <end position="122"/>
    </location>
</feature>
<dbReference type="Proteomes" id="UP001432322">
    <property type="component" value="Unassembled WGS sequence"/>
</dbReference>
<dbReference type="Pfam" id="PF00876">
    <property type="entry name" value="Innexin"/>
    <property type="match status" value="1"/>
</dbReference>
<keyword evidence="6" id="KW-0303">Gap junction</keyword>
<evidence type="ECO:0000256" key="10">
    <source>
        <dbReference type="ARBA" id="ARBA00023136"/>
    </source>
</evidence>
<dbReference type="GO" id="GO:0005243">
    <property type="term" value="F:gap junction channel activity"/>
    <property type="evidence" value="ECO:0007669"/>
    <property type="project" value="TreeGrafter"/>
</dbReference>
<dbReference type="InterPro" id="IPR000990">
    <property type="entry name" value="Innexin"/>
</dbReference>
<evidence type="ECO:0000256" key="1">
    <source>
        <dbReference type="ARBA" id="ARBA00004610"/>
    </source>
</evidence>
<evidence type="ECO:0000256" key="5">
    <source>
        <dbReference type="ARBA" id="ARBA00022692"/>
    </source>
</evidence>
<keyword evidence="7" id="KW-0965">Cell junction</keyword>
<comment type="caution">
    <text evidence="13">The sequence shown here is derived from an EMBL/GenBank/DDBJ whole genome shotgun (WGS) entry which is preliminary data.</text>
</comment>
<keyword evidence="14" id="KW-1185">Reference proteome</keyword>
<comment type="similarity">
    <text evidence="12">Belongs to the pannexin family.</text>
</comment>
<evidence type="ECO:0000256" key="7">
    <source>
        <dbReference type="ARBA" id="ARBA00022949"/>
    </source>
</evidence>
<proteinExistence type="inferred from homology"/>
<evidence type="ECO:0000256" key="4">
    <source>
        <dbReference type="ARBA" id="ARBA00022475"/>
    </source>
</evidence>
<dbReference type="PROSITE" id="PS51013">
    <property type="entry name" value="PANNEXIN"/>
    <property type="match status" value="1"/>
</dbReference>
<evidence type="ECO:0000313" key="14">
    <source>
        <dbReference type="Proteomes" id="UP001432322"/>
    </source>
</evidence>
<feature type="transmembrane region" description="Helical" evidence="12">
    <location>
        <begin position="31"/>
        <end position="49"/>
    </location>
</feature>
<keyword evidence="3 12" id="KW-0813">Transport</keyword>
<evidence type="ECO:0000256" key="3">
    <source>
        <dbReference type="ARBA" id="ARBA00022448"/>
    </source>
</evidence>
<keyword evidence="10 12" id="KW-0472">Membrane</keyword>
<evidence type="ECO:0000256" key="11">
    <source>
        <dbReference type="ARBA" id="ARBA00023303"/>
    </source>
</evidence>
<feature type="transmembrane region" description="Helical" evidence="12">
    <location>
        <begin position="198"/>
        <end position="218"/>
    </location>
</feature>
<keyword evidence="8 12" id="KW-1133">Transmembrane helix</keyword>
<accession>A0AAV5WSY3</accession>
<dbReference type="GO" id="GO:0005921">
    <property type="term" value="C:gap junction"/>
    <property type="evidence" value="ECO:0007669"/>
    <property type="project" value="UniProtKB-SubCell"/>
</dbReference>
<evidence type="ECO:0000256" key="6">
    <source>
        <dbReference type="ARBA" id="ARBA00022868"/>
    </source>
</evidence>
<evidence type="ECO:0000256" key="12">
    <source>
        <dbReference type="RuleBase" id="RU010713"/>
    </source>
</evidence>
<dbReference type="GO" id="GO:0005886">
    <property type="term" value="C:plasma membrane"/>
    <property type="evidence" value="ECO:0007669"/>
    <property type="project" value="UniProtKB-SubCell"/>
</dbReference>
<dbReference type="PANTHER" id="PTHR11893:SF20">
    <property type="entry name" value="INNEXIN-3"/>
    <property type="match status" value="1"/>
</dbReference>
<dbReference type="PANTHER" id="PTHR11893">
    <property type="entry name" value="INNEXIN"/>
    <property type="match status" value="1"/>
</dbReference>
<comment type="subcellular location">
    <subcellularLocation>
        <location evidence="1">Cell junction</location>
        <location evidence="1">Gap junction</location>
    </subcellularLocation>
    <subcellularLocation>
        <location evidence="2 12">Cell membrane</location>
        <topology evidence="2 12">Multi-pass membrane protein</topology>
    </subcellularLocation>
</comment>
<comment type="function">
    <text evidence="12">Structural component of the gap junctions.</text>
</comment>
<dbReference type="AlphaFoldDB" id="A0AAV5WSY3"/>
<dbReference type="EMBL" id="BTSY01000007">
    <property type="protein sequence ID" value="GMT35401.1"/>
    <property type="molecule type" value="Genomic_DNA"/>
</dbReference>
<feature type="transmembrane region" description="Helical" evidence="12">
    <location>
        <begin position="283"/>
        <end position="304"/>
    </location>
</feature>
<feature type="non-terminal residue" evidence="13">
    <location>
        <position position="1"/>
    </location>
</feature>
<name>A0AAV5WSY3_9BILA</name>
<keyword evidence="5 12" id="KW-0812">Transmembrane</keyword>
<reference evidence="13" key="1">
    <citation type="submission" date="2023-10" db="EMBL/GenBank/DDBJ databases">
        <title>Genome assembly of Pristionchus species.</title>
        <authorList>
            <person name="Yoshida K."/>
            <person name="Sommer R.J."/>
        </authorList>
    </citation>
    <scope>NUCLEOTIDE SEQUENCE</scope>
    <source>
        <strain evidence="13">RS5133</strain>
    </source>
</reference>
<evidence type="ECO:0000256" key="2">
    <source>
        <dbReference type="ARBA" id="ARBA00004651"/>
    </source>
</evidence>
<organism evidence="13 14">
    <name type="scientific">Pristionchus fissidentatus</name>
    <dbReference type="NCBI Taxonomy" id="1538716"/>
    <lineage>
        <taxon>Eukaryota</taxon>
        <taxon>Metazoa</taxon>
        <taxon>Ecdysozoa</taxon>
        <taxon>Nematoda</taxon>
        <taxon>Chromadorea</taxon>
        <taxon>Rhabditida</taxon>
        <taxon>Rhabditina</taxon>
        <taxon>Diplogasteromorpha</taxon>
        <taxon>Diplogasteroidea</taxon>
        <taxon>Neodiplogasteridae</taxon>
        <taxon>Pristionchus</taxon>
    </lineage>
</organism>
<dbReference type="PRINTS" id="PR01262">
    <property type="entry name" value="INNEXIN"/>
</dbReference>
<keyword evidence="9 12" id="KW-0406">Ion transport</keyword>
<evidence type="ECO:0000313" key="13">
    <source>
        <dbReference type="EMBL" id="GMT35401.1"/>
    </source>
</evidence>
<sequence>YPQVMLGVPFLERAISGWLRPHTLDDPVDRLNYFVTTMILAFFGIMVSAKQYVGSPIQCWTPMEFRGGWEQYAEDYCFIQNTFYIPFDEEIPSETEDREKAEIGYYQWVPIVLALQAIMFYVPNWLWKTLNKQTGVDIECAVEDARKLRTLGCDARKKEAEKLADYMEEALGMKSEHTKYHRFLCFRFGNNLGSYVTGLYIATKIGYLTNLIIQLLLLDKFLGTGNLFWGFNMIGDLLSGREWLESGIFPRVTLCDFGVRKLANLHRYTVQCVLMINMFNEKIYLFLWFWFGVVLFVTVINFVYCVSQLVFARARENSCKQWLSGLVAPNSPPDYRDDLMVRRFANFGLQTDGVLVMRFIEGHAGALVAKDLAVLLFKKFVEGHKAFPMVNPISTQSTSPGLEEGPREALYNPEKVAIMQPDYKH</sequence>
<protein>
    <recommendedName>
        <fullName evidence="12">Innexin</fullName>
    </recommendedName>
</protein>
<gene>
    <name evidence="12" type="primary">inx</name>
    <name evidence="13" type="ORF">PFISCL1PPCAC_26698</name>
</gene>
<keyword evidence="4" id="KW-1003">Cell membrane</keyword>